<dbReference type="OrthoDB" id="3638297at2"/>
<reference evidence="2 3" key="1">
    <citation type="submission" date="2016-07" db="EMBL/GenBank/DDBJ databases">
        <title>Draft genome sequence of Prauserella sp. YIM 121212, isolated from alkaline soil.</title>
        <authorList>
            <person name="Ruckert C."/>
            <person name="Albersmeier A."/>
            <person name="Jiang C.-L."/>
            <person name="Jiang Y."/>
            <person name="Kalinowski J."/>
            <person name="Schneider O."/>
            <person name="Winkler A."/>
            <person name="Zotchev S.B."/>
        </authorList>
    </citation>
    <scope>NUCLEOTIDE SEQUENCE [LARGE SCALE GENOMIC DNA]</scope>
    <source>
        <strain evidence="2 3">YIM 121212</strain>
    </source>
</reference>
<feature type="compositionally biased region" description="Low complexity" evidence="1">
    <location>
        <begin position="299"/>
        <end position="309"/>
    </location>
</feature>
<protein>
    <recommendedName>
        <fullName evidence="4">PPE family domain-containing protein</fullName>
    </recommendedName>
</protein>
<evidence type="ECO:0008006" key="4">
    <source>
        <dbReference type="Google" id="ProtNLM"/>
    </source>
</evidence>
<feature type="region of interest" description="Disordered" evidence="1">
    <location>
        <begin position="182"/>
        <end position="434"/>
    </location>
</feature>
<proteinExistence type="predicted"/>
<evidence type="ECO:0000313" key="3">
    <source>
        <dbReference type="Proteomes" id="UP000247892"/>
    </source>
</evidence>
<dbReference type="Gene3D" id="1.20.1260.20">
    <property type="entry name" value="PPE superfamily"/>
    <property type="match status" value="1"/>
</dbReference>
<keyword evidence="3" id="KW-1185">Reference proteome</keyword>
<feature type="compositionally biased region" description="Polar residues" evidence="1">
    <location>
        <begin position="212"/>
        <end position="247"/>
    </location>
</feature>
<sequence length="434" mass="42951">MAVEGPLTAAEIYEQITGGSGAAKLTAAGDATYRLRQELEACADMVAKLAGQIDSGWQGEGGSAAANAAWPLAKASDVDSKYLDIADRAVTDQISAFGTVSNSVVPVSADPPAITADDFVSFMQGENSYQAKLDQYNADSQANVQAFGAYHQASTANGETMPARYASLADLGAPVSLIDSGTGREATAARDTAPAPIVGGVQRAPVTGGSVGSPQGTPIGSTATPIGQTGSQTGNTPDGDTSSNTGGTPADDGTHAAAYRPQPVNPPVTSPPDYQFGPTGKPINHLNTGTGPWAPPNPYTGYAPAPGAGPRPGTGAGTGTGTGTGNGFARLPGATPGTPGAPGQGGQVAPPPGRGTGAGIPGETAARGGTAPGTGANARGATGMPMGAVGGGRGKEEDKERTPPAYLRNPDPDETFAGPVEKTTPPVLGERKTH</sequence>
<evidence type="ECO:0000313" key="2">
    <source>
        <dbReference type="EMBL" id="PXY37818.1"/>
    </source>
</evidence>
<dbReference type="RefSeq" id="WP_110334693.1">
    <property type="nucleotide sequence ID" value="NZ_MASU01000002.1"/>
</dbReference>
<evidence type="ECO:0000256" key="1">
    <source>
        <dbReference type="SAM" id="MobiDB-lite"/>
    </source>
</evidence>
<feature type="compositionally biased region" description="Gly residues" evidence="1">
    <location>
        <begin position="310"/>
        <end position="326"/>
    </location>
</feature>
<name>A0A318LYJ5_9PSEU</name>
<feature type="compositionally biased region" description="Low complexity" evidence="1">
    <location>
        <begin position="364"/>
        <end position="387"/>
    </location>
</feature>
<dbReference type="AlphaFoldDB" id="A0A318LYJ5"/>
<organism evidence="2 3">
    <name type="scientific">Prauserella flavalba</name>
    <dbReference type="NCBI Taxonomy" id="1477506"/>
    <lineage>
        <taxon>Bacteria</taxon>
        <taxon>Bacillati</taxon>
        <taxon>Actinomycetota</taxon>
        <taxon>Actinomycetes</taxon>
        <taxon>Pseudonocardiales</taxon>
        <taxon>Pseudonocardiaceae</taxon>
        <taxon>Prauserella</taxon>
    </lineage>
</organism>
<feature type="compositionally biased region" description="Basic and acidic residues" evidence="1">
    <location>
        <begin position="393"/>
        <end position="402"/>
    </location>
</feature>
<dbReference type="Proteomes" id="UP000247892">
    <property type="component" value="Unassembled WGS sequence"/>
</dbReference>
<dbReference type="EMBL" id="MASU01000002">
    <property type="protein sequence ID" value="PXY37818.1"/>
    <property type="molecule type" value="Genomic_DNA"/>
</dbReference>
<gene>
    <name evidence="2" type="ORF">BA062_04195</name>
</gene>
<dbReference type="InterPro" id="IPR038332">
    <property type="entry name" value="PPE_sf"/>
</dbReference>
<comment type="caution">
    <text evidence="2">The sequence shown here is derived from an EMBL/GenBank/DDBJ whole genome shotgun (WGS) entry which is preliminary data.</text>
</comment>
<accession>A0A318LYJ5</accession>